<evidence type="ECO:0000259" key="4">
    <source>
        <dbReference type="Pfam" id="PF00550"/>
    </source>
</evidence>
<dbReference type="PANTHER" id="PTHR43439:SF2">
    <property type="entry name" value="ENZYME, PUTATIVE (JCVI)-RELATED"/>
    <property type="match status" value="1"/>
</dbReference>
<sequence length="755" mass="83856">MHSNTPPSSAYSDFKAKLPVFNQPDLDLSLHQIIDFHLINNPEYPFGILAACEKSHASNDVITWNEIGSAIVKVAQDLNQMALIDPSIAPVIGIIASNEPLVHFTMLLAIMRAGCVPFAISPRNSAAAISHLLQSTGCKSLYVQFNPFLPTQDLENISSGEKLSRNQIKEVLQVLPDSYHINLLEFPSANTLFPRLTNCTPYKPQPELPSQLAKIKILDRPIWAPVLILHSSGTTAFPKPIYFNRITLKTWLTAPLNTQFSWQGEITASMVLPSFHAMGLHFGFLVNLSTGSISGFFRPEFGIDGRYMTKNPNSVNVMKAMKSLDCTLAAFSPMMISELASDPTGVEFLRRLKRVGFGGGPLATGIGNELVAKGVKLSVMYGSTEVGCISTFFSEHFLGNDWEYFEFLPQLTTRLIPQSDGLYHELVILSSDKHRCSLSKIDTELTPQTYHTNDILFKHPTLPLYRVIGRLDEQIMLSNSEKTNPGPIETILNSNPAIKSSLMFGRGKPANGVIIEPEEDFVVDVTDREAVERYIDLIWPSIREANIFAPSHSRLTRDLVLVIDPRVNALPRTPKGQLARVKAIELFSDAIEALYENDPLPVDDKLQSYKHLLDPSRNLVLDSVLATVREIVNTIMDSTPHPQQDLFNQGCDSLAAKQIRSRIIQLLGSASETTPNVPQNLLYQHPTISGLSNWVFNTLKLKDSSTVYQLDSDPCASLKKMIQKYLPTVNVTFDLMSKISKEANSLYTNECTTSS</sequence>
<dbReference type="Pfam" id="PF00550">
    <property type="entry name" value="PP-binding"/>
    <property type="match status" value="1"/>
</dbReference>
<keyword evidence="2" id="KW-0597">Phosphoprotein</keyword>
<evidence type="ECO:0008006" key="7">
    <source>
        <dbReference type="Google" id="ProtNLM"/>
    </source>
</evidence>
<dbReference type="SUPFAM" id="SSF56801">
    <property type="entry name" value="Acetyl-CoA synthetase-like"/>
    <property type="match status" value="1"/>
</dbReference>
<dbReference type="Gene3D" id="1.10.1200.10">
    <property type="entry name" value="ACP-like"/>
    <property type="match status" value="1"/>
</dbReference>
<dbReference type="SUPFAM" id="SSF47336">
    <property type="entry name" value="ACP-like"/>
    <property type="match status" value="1"/>
</dbReference>
<evidence type="ECO:0000256" key="1">
    <source>
        <dbReference type="ARBA" id="ARBA00022450"/>
    </source>
</evidence>
<dbReference type="OrthoDB" id="429813at2759"/>
<dbReference type="InterPro" id="IPR036736">
    <property type="entry name" value="ACP-like_sf"/>
</dbReference>
<evidence type="ECO:0000313" key="5">
    <source>
        <dbReference type="EMBL" id="KAG0151602.1"/>
    </source>
</evidence>
<dbReference type="AlphaFoldDB" id="A0A9P6NU00"/>
<dbReference type="Proteomes" id="UP000886653">
    <property type="component" value="Unassembled WGS sequence"/>
</dbReference>
<dbReference type="InterPro" id="IPR000873">
    <property type="entry name" value="AMP-dep_synth/lig_dom"/>
</dbReference>
<feature type="domain" description="Carrier" evidence="4">
    <location>
        <begin position="627"/>
        <end position="695"/>
    </location>
</feature>
<comment type="caution">
    <text evidence="5">The sequence shown here is derived from an EMBL/GenBank/DDBJ whole genome shotgun (WGS) entry which is preliminary data.</text>
</comment>
<dbReference type="InterPro" id="IPR009081">
    <property type="entry name" value="PP-bd_ACP"/>
</dbReference>
<protein>
    <recommendedName>
        <fullName evidence="7">Carrier domain-containing protein</fullName>
    </recommendedName>
</protein>
<keyword evidence="6" id="KW-1185">Reference proteome</keyword>
<dbReference type="InterPro" id="IPR042099">
    <property type="entry name" value="ANL_N_sf"/>
</dbReference>
<dbReference type="Pfam" id="PF00501">
    <property type="entry name" value="AMP-binding"/>
    <property type="match status" value="1"/>
</dbReference>
<gene>
    <name evidence="5" type="ORF">CROQUDRAFT_712790</name>
</gene>
<dbReference type="Gene3D" id="3.40.50.12780">
    <property type="entry name" value="N-terminal domain of ligase-like"/>
    <property type="match status" value="1"/>
</dbReference>
<dbReference type="PANTHER" id="PTHR43439">
    <property type="entry name" value="PHENYLACETATE-COENZYME A LIGASE"/>
    <property type="match status" value="1"/>
</dbReference>
<evidence type="ECO:0000259" key="3">
    <source>
        <dbReference type="Pfam" id="PF00501"/>
    </source>
</evidence>
<reference evidence="5" key="1">
    <citation type="submission" date="2013-11" db="EMBL/GenBank/DDBJ databases">
        <title>Genome sequence of the fusiform rust pathogen reveals effectors for host alternation and coevolution with pine.</title>
        <authorList>
            <consortium name="DOE Joint Genome Institute"/>
            <person name="Smith K."/>
            <person name="Pendleton A."/>
            <person name="Kubisiak T."/>
            <person name="Anderson C."/>
            <person name="Salamov A."/>
            <person name="Aerts A."/>
            <person name="Riley R."/>
            <person name="Clum A."/>
            <person name="Lindquist E."/>
            <person name="Ence D."/>
            <person name="Campbell M."/>
            <person name="Kronenberg Z."/>
            <person name="Feau N."/>
            <person name="Dhillon B."/>
            <person name="Hamelin R."/>
            <person name="Burleigh J."/>
            <person name="Smith J."/>
            <person name="Yandell M."/>
            <person name="Nelson C."/>
            <person name="Grigoriev I."/>
            <person name="Davis J."/>
        </authorList>
    </citation>
    <scope>NUCLEOTIDE SEQUENCE</scope>
    <source>
        <strain evidence="5">G11</strain>
    </source>
</reference>
<evidence type="ECO:0000256" key="2">
    <source>
        <dbReference type="ARBA" id="ARBA00022553"/>
    </source>
</evidence>
<dbReference type="Pfam" id="PF23562">
    <property type="entry name" value="AMP-binding_C_3"/>
    <property type="match status" value="1"/>
</dbReference>
<organism evidence="5 6">
    <name type="scientific">Cronartium quercuum f. sp. fusiforme G11</name>
    <dbReference type="NCBI Taxonomy" id="708437"/>
    <lineage>
        <taxon>Eukaryota</taxon>
        <taxon>Fungi</taxon>
        <taxon>Dikarya</taxon>
        <taxon>Basidiomycota</taxon>
        <taxon>Pucciniomycotina</taxon>
        <taxon>Pucciniomycetes</taxon>
        <taxon>Pucciniales</taxon>
        <taxon>Coleosporiaceae</taxon>
        <taxon>Cronartium</taxon>
    </lineage>
</organism>
<evidence type="ECO:0000313" key="6">
    <source>
        <dbReference type="Proteomes" id="UP000886653"/>
    </source>
</evidence>
<accession>A0A9P6NU00</accession>
<keyword evidence="1" id="KW-0596">Phosphopantetheine</keyword>
<name>A0A9P6NU00_9BASI</name>
<proteinExistence type="predicted"/>
<dbReference type="EMBL" id="MU167212">
    <property type="protein sequence ID" value="KAG0151602.1"/>
    <property type="molecule type" value="Genomic_DNA"/>
</dbReference>
<feature type="domain" description="AMP-dependent synthetase/ligase" evidence="3">
    <location>
        <begin position="62"/>
        <end position="392"/>
    </location>
</feature>
<dbReference type="InterPro" id="IPR051414">
    <property type="entry name" value="Adenylate-forming_Reductase"/>
</dbReference>